<dbReference type="AlphaFoldDB" id="A0A7J0F179"/>
<evidence type="ECO:0000256" key="1">
    <source>
        <dbReference type="SAM" id="Phobius"/>
    </source>
</evidence>
<dbReference type="EMBL" id="BJWL01000008">
    <property type="protein sequence ID" value="GFY92373.1"/>
    <property type="molecule type" value="Genomic_DNA"/>
</dbReference>
<keyword evidence="1" id="KW-0472">Membrane</keyword>
<sequence length="91" mass="10020">MGSKADDYRFLQIVDAMASINQRVNLIGLVVETSISEQSKCTGNTLSLWIFKKLEIECVCVYVIVGAGGLIGIFLLDVVFVFLVFVFLLIA</sequence>
<proteinExistence type="predicted"/>
<organism evidence="2 3">
    <name type="scientific">Actinidia rufa</name>
    <dbReference type="NCBI Taxonomy" id="165716"/>
    <lineage>
        <taxon>Eukaryota</taxon>
        <taxon>Viridiplantae</taxon>
        <taxon>Streptophyta</taxon>
        <taxon>Embryophyta</taxon>
        <taxon>Tracheophyta</taxon>
        <taxon>Spermatophyta</taxon>
        <taxon>Magnoliopsida</taxon>
        <taxon>eudicotyledons</taxon>
        <taxon>Gunneridae</taxon>
        <taxon>Pentapetalae</taxon>
        <taxon>asterids</taxon>
        <taxon>Ericales</taxon>
        <taxon>Actinidiaceae</taxon>
        <taxon>Actinidia</taxon>
    </lineage>
</organism>
<keyword evidence="3" id="KW-1185">Reference proteome</keyword>
<comment type="caution">
    <text evidence="2">The sequence shown here is derived from an EMBL/GenBank/DDBJ whole genome shotgun (WGS) entry which is preliminary data.</text>
</comment>
<keyword evidence="1" id="KW-1133">Transmembrane helix</keyword>
<protein>
    <submittedName>
        <fullName evidence="2">Uncharacterized protein</fullName>
    </submittedName>
</protein>
<evidence type="ECO:0000313" key="2">
    <source>
        <dbReference type="EMBL" id="GFY92373.1"/>
    </source>
</evidence>
<reference evidence="2 3" key="1">
    <citation type="submission" date="2019-07" db="EMBL/GenBank/DDBJ databases">
        <title>De Novo Assembly of kiwifruit Actinidia rufa.</title>
        <authorList>
            <person name="Sugita-Konishi S."/>
            <person name="Sato K."/>
            <person name="Mori E."/>
            <person name="Abe Y."/>
            <person name="Kisaki G."/>
            <person name="Hamano K."/>
            <person name="Suezawa K."/>
            <person name="Otani M."/>
            <person name="Fukuda T."/>
            <person name="Manabe T."/>
            <person name="Gomi K."/>
            <person name="Tabuchi M."/>
            <person name="Akimitsu K."/>
            <person name="Kataoka I."/>
        </authorList>
    </citation>
    <scope>NUCLEOTIDE SEQUENCE [LARGE SCALE GENOMIC DNA]</scope>
    <source>
        <strain evidence="3">cv. Fuchu</strain>
    </source>
</reference>
<evidence type="ECO:0000313" key="3">
    <source>
        <dbReference type="Proteomes" id="UP000585474"/>
    </source>
</evidence>
<dbReference type="Proteomes" id="UP000585474">
    <property type="component" value="Unassembled WGS sequence"/>
</dbReference>
<feature type="transmembrane region" description="Helical" evidence="1">
    <location>
        <begin position="59"/>
        <end position="90"/>
    </location>
</feature>
<name>A0A7J0F179_9ERIC</name>
<dbReference type="OrthoDB" id="2186770at2759"/>
<gene>
    <name evidence="2" type="ORF">Acr_08g0007690</name>
</gene>
<keyword evidence="1" id="KW-0812">Transmembrane</keyword>
<accession>A0A7J0F179</accession>